<sequence>FLQITSDNADDLDVPGQKISFGVIEAAQARGDFGVLAERGRRALRLHITGDVAKGLAAIDAAVQSALK</sequence>
<keyword evidence="2" id="KW-1185">Reference proteome</keyword>
<feature type="non-terminal residue" evidence="1">
    <location>
        <position position="1"/>
    </location>
</feature>
<dbReference type="EMBL" id="JAAMRR010000841">
    <property type="protein sequence ID" value="NGX96754.1"/>
    <property type="molecule type" value="Genomic_DNA"/>
</dbReference>
<protein>
    <recommendedName>
        <fullName evidence="3">Transaldolase</fullName>
    </recommendedName>
</protein>
<dbReference type="AlphaFoldDB" id="A0A7C9VNW3"/>
<accession>A0A7C9VNW3</accession>
<name>A0A7C9VNW3_9BRAD</name>
<evidence type="ECO:0000313" key="2">
    <source>
        <dbReference type="Proteomes" id="UP000480266"/>
    </source>
</evidence>
<organism evidence="1 2">
    <name type="scientific">Candidatus Afipia apatlaquensis</name>
    <dbReference type="NCBI Taxonomy" id="2712852"/>
    <lineage>
        <taxon>Bacteria</taxon>
        <taxon>Pseudomonadati</taxon>
        <taxon>Pseudomonadota</taxon>
        <taxon>Alphaproteobacteria</taxon>
        <taxon>Hyphomicrobiales</taxon>
        <taxon>Nitrobacteraceae</taxon>
        <taxon>Afipia</taxon>
    </lineage>
</organism>
<dbReference type="Proteomes" id="UP000480266">
    <property type="component" value="Unassembled WGS sequence"/>
</dbReference>
<evidence type="ECO:0000313" key="1">
    <source>
        <dbReference type="EMBL" id="NGX96754.1"/>
    </source>
</evidence>
<comment type="caution">
    <text evidence="1">The sequence shown here is derived from an EMBL/GenBank/DDBJ whole genome shotgun (WGS) entry which is preliminary data.</text>
</comment>
<proteinExistence type="predicted"/>
<gene>
    <name evidence="1" type="ORF">G4V63_16525</name>
</gene>
<reference evidence="1" key="1">
    <citation type="submission" date="2020-02" db="EMBL/GenBank/DDBJ databases">
        <title>Draft genome sequence of Candidatus Afipia apatlaquensis IBT-C3, a potential strain for decolorization of textile dyes.</title>
        <authorList>
            <person name="Sanchez-Reyes A."/>
            <person name="Breton-Deval L."/>
            <person name="Mangelson H."/>
            <person name="Sanchez-Flores A."/>
        </authorList>
    </citation>
    <scope>NUCLEOTIDE SEQUENCE [LARGE SCALE GENOMIC DNA]</scope>
    <source>
        <strain evidence="1">IBT-C3</strain>
    </source>
</reference>
<evidence type="ECO:0008006" key="3">
    <source>
        <dbReference type="Google" id="ProtNLM"/>
    </source>
</evidence>